<evidence type="ECO:0000313" key="2">
    <source>
        <dbReference type="EMBL" id="WVZ66586.1"/>
    </source>
</evidence>
<dbReference type="EMBL" id="CP144747">
    <property type="protein sequence ID" value="WVZ66586.1"/>
    <property type="molecule type" value="Genomic_DNA"/>
</dbReference>
<dbReference type="AlphaFoldDB" id="A0AAQ3T4V6"/>
<reference evidence="2 3" key="1">
    <citation type="submission" date="2024-02" db="EMBL/GenBank/DDBJ databases">
        <title>High-quality chromosome-scale genome assembly of Pensacola bahiagrass (Paspalum notatum Flugge var. saurae).</title>
        <authorList>
            <person name="Vega J.M."/>
            <person name="Podio M."/>
            <person name="Orjuela J."/>
            <person name="Siena L.A."/>
            <person name="Pessino S.C."/>
            <person name="Combes M.C."/>
            <person name="Mariac C."/>
            <person name="Albertini E."/>
            <person name="Pupilli F."/>
            <person name="Ortiz J.P.A."/>
            <person name="Leblanc O."/>
        </authorList>
    </citation>
    <scope>NUCLEOTIDE SEQUENCE [LARGE SCALE GENOMIC DNA]</scope>
    <source>
        <strain evidence="2">R1</strain>
        <tissue evidence="2">Leaf</tissue>
    </source>
</reference>
<dbReference type="PANTHER" id="PTHR33065:SF95">
    <property type="entry name" value="OS07G0646300 PROTEIN"/>
    <property type="match status" value="1"/>
</dbReference>
<dbReference type="Pfam" id="PF20241">
    <property type="entry name" value="DUF6598"/>
    <property type="match status" value="1"/>
</dbReference>
<protein>
    <recommendedName>
        <fullName evidence="1">DUF6598 domain-containing protein</fullName>
    </recommendedName>
</protein>
<sequence>MKDHMGKIVVDDDKEASDDEEYIVNNILPKSRHRGGSIYRGLDVWWKKEYCIIDRSETRLEAMALSEPTNCIRNGRCVDHSPCCMLQFLSLKLANISVDGGLVKLYGYIAVRDDLDPLLNYIVNFSRDDPIVVEQGSLINMAGPKRGIQMMDLTLLEYDMRIKIGEQEKDDPQLIDGASIIGCPGIWDQPFTIRIPGNYGAVDFTLSRLHAAVEATVEIHLSGVQSSFSLSLGCLTGGLDEEIRLFDGAIAESCALRRSVVAVPMNFFIVLKFKVGALSSSSYHHCCSFKAKIHGHDTQEIKTAFAIISAKAVAEPADLTWFKNICHPLTCNALETA</sequence>
<name>A0AAQ3T4V6_PASNO</name>
<evidence type="ECO:0000313" key="3">
    <source>
        <dbReference type="Proteomes" id="UP001341281"/>
    </source>
</evidence>
<organism evidence="2 3">
    <name type="scientific">Paspalum notatum var. saurae</name>
    <dbReference type="NCBI Taxonomy" id="547442"/>
    <lineage>
        <taxon>Eukaryota</taxon>
        <taxon>Viridiplantae</taxon>
        <taxon>Streptophyta</taxon>
        <taxon>Embryophyta</taxon>
        <taxon>Tracheophyta</taxon>
        <taxon>Spermatophyta</taxon>
        <taxon>Magnoliopsida</taxon>
        <taxon>Liliopsida</taxon>
        <taxon>Poales</taxon>
        <taxon>Poaceae</taxon>
        <taxon>PACMAD clade</taxon>
        <taxon>Panicoideae</taxon>
        <taxon>Andropogonodae</taxon>
        <taxon>Paspaleae</taxon>
        <taxon>Paspalinae</taxon>
        <taxon>Paspalum</taxon>
    </lineage>
</organism>
<keyword evidence="3" id="KW-1185">Reference proteome</keyword>
<dbReference type="PANTHER" id="PTHR33065">
    <property type="entry name" value="OS07G0486400 PROTEIN"/>
    <property type="match status" value="1"/>
</dbReference>
<dbReference type="Proteomes" id="UP001341281">
    <property type="component" value="Chromosome 03"/>
</dbReference>
<accession>A0AAQ3T4V6</accession>
<evidence type="ECO:0000259" key="1">
    <source>
        <dbReference type="Pfam" id="PF20241"/>
    </source>
</evidence>
<proteinExistence type="predicted"/>
<feature type="domain" description="DUF6598" evidence="1">
    <location>
        <begin position="85"/>
        <end position="307"/>
    </location>
</feature>
<dbReference type="InterPro" id="IPR046533">
    <property type="entry name" value="DUF6598"/>
</dbReference>
<gene>
    <name evidence="2" type="ORF">U9M48_015783</name>
</gene>